<dbReference type="eggNOG" id="COG0456">
    <property type="taxonomic scope" value="Bacteria"/>
</dbReference>
<dbReference type="InterPro" id="IPR000182">
    <property type="entry name" value="GNAT_dom"/>
</dbReference>
<dbReference type="AlphaFoldDB" id="H8GZH1"/>
<dbReference type="InterPro" id="IPR016181">
    <property type="entry name" value="Acyl_CoA_acyltransferase"/>
</dbReference>
<dbReference type="KEGG" id="dgo:DGo_CA2282"/>
<keyword evidence="5" id="KW-1185">Reference proteome</keyword>
<dbReference type="Gene3D" id="3.40.630.30">
    <property type="match status" value="1"/>
</dbReference>
<organism evidence="4 5">
    <name type="scientific">Deinococcus gobiensis (strain DSM 21396 / JCM 16679 / CGMCC 1.7299 / I-0)</name>
    <dbReference type="NCBI Taxonomy" id="745776"/>
    <lineage>
        <taxon>Bacteria</taxon>
        <taxon>Thermotogati</taxon>
        <taxon>Deinococcota</taxon>
        <taxon>Deinococci</taxon>
        <taxon>Deinococcales</taxon>
        <taxon>Deinococcaceae</taxon>
        <taxon>Deinococcus</taxon>
    </lineage>
</organism>
<dbReference type="Pfam" id="PF00583">
    <property type="entry name" value="Acetyltransf_1"/>
    <property type="match status" value="1"/>
</dbReference>
<gene>
    <name evidence="4" type="ordered locus">DGo_CA2282</name>
</gene>
<dbReference type="PANTHER" id="PTHR43877">
    <property type="entry name" value="AMINOALKYLPHOSPHONATE N-ACETYLTRANSFERASE-RELATED-RELATED"/>
    <property type="match status" value="1"/>
</dbReference>
<dbReference type="EMBL" id="CP002191">
    <property type="protein sequence ID" value="AFD26209.1"/>
    <property type="molecule type" value="Genomic_DNA"/>
</dbReference>
<evidence type="ECO:0000313" key="4">
    <source>
        <dbReference type="EMBL" id="AFD26209.1"/>
    </source>
</evidence>
<dbReference type="PANTHER" id="PTHR43877:SF2">
    <property type="entry name" value="AMINOALKYLPHOSPHONATE N-ACETYLTRANSFERASE-RELATED"/>
    <property type="match status" value="1"/>
</dbReference>
<feature type="domain" description="N-acetyltransferase" evidence="3">
    <location>
        <begin position="1"/>
        <end position="164"/>
    </location>
</feature>
<dbReference type="PATRIC" id="fig|745776.4.peg.2342"/>
<dbReference type="Proteomes" id="UP000007575">
    <property type="component" value="Chromosome"/>
</dbReference>
<reference evidence="4 5" key="1">
    <citation type="journal article" date="2012" name="PLoS ONE">
        <title>Genome sequence and transcriptome analysis of the radioresistant bacterium Deinococcus gobiensis: insights into the extreme environmental adaptations.</title>
        <authorList>
            <person name="Yuan M."/>
            <person name="Chen M."/>
            <person name="Zhang W."/>
            <person name="Lu W."/>
            <person name="Wang J."/>
            <person name="Yang M."/>
            <person name="Zhao P."/>
            <person name="Tang R."/>
            <person name="Li X."/>
            <person name="Hao Y."/>
            <person name="Zhou Z."/>
            <person name="Zhan Y."/>
            <person name="Yu H."/>
            <person name="Teng C."/>
            <person name="Yan Y."/>
            <person name="Ping S."/>
            <person name="Wang Y."/>
            <person name="Lin M."/>
        </authorList>
    </citation>
    <scope>NUCLEOTIDE SEQUENCE [LARGE SCALE GENOMIC DNA]</scope>
    <source>
        <strain evidence="4 5">I-0</strain>
    </source>
</reference>
<dbReference type="RefSeq" id="WP_014685692.1">
    <property type="nucleotide sequence ID" value="NC_017790.1"/>
</dbReference>
<proteinExistence type="predicted"/>
<dbReference type="STRING" id="745776.DGo_CA2282"/>
<dbReference type="SUPFAM" id="SSF55729">
    <property type="entry name" value="Acyl-CoA N-acyltransferases (Nat)"/>
    <property type="match status" value="1"/>
</dbReference>
<evidence type="ECO:0000256" key="2">
    <source>
        <dbReference type="ARBA" id="ARBA00023315"/>
    </source>
</evidence>
<keyword evidence="1" id="KW-0808">Transferase</keyword>
<dbReference type="GO" id="GO:0016747">
    <property type="term" value="F:acyltransferase activity, transferring groups other than amino-acyl groups"/>
    <property type="evidence" value="ECO:0007669"/>
    <property type="project" value="InterPro"/>
</dbReference>
<evidence type="ECO:0000313" key="5">
    <source>
        <dbReference type="Proteomes" id="UP000007575"/>
    </source>
</evidence>
<sequence length="164" mass="17099">MVRPRRDTDLPALCAGLREVHAASGYPSVWPADPAAFLAPPALGAWVAELDGVPAGQVTLRPADEPLPAWVAATGLGAAETAVVSRLFVAPAARGRGLARALLRAAWAEARAQGRRAVLDVHTASAAAIGLYEAEGWVRVATMTAPWHDPDGTSPQMHVYVAPT</sequence>
<name>H8GZH1_DEIGI</name>
<evidence type="ECO:0000259" key="3">
    <source>
        <dbReference type="PROSITE" id="PS51186"/>
    </source>
</evidence>
<keyword evidence="2" id="KW-0012">Acyltransferase</keyword>
<protein>
    <recommendedName>
        <fullName evidence="3">N-acetyltransferase domain-containing protein</fullName>
    </recommendedName>
</protein>
<dbReference type="PROSITE" id="PS51186">
    <property type="entry name" value="GNAT"/>
    <property type="match status" value="1"/>
</dbReference>
<dbReference type="InterPro" id="IPR050832">
    <property type="entry name" value="Bact_Acetyltransf"/>
</dbReference>
<dbReference type="HOGENOM" id="CLU_123909_1_0_0"/>
<evidence type="ECO:0000256" key="1">
    <source>
        <dbReference type="ARBA" id="ARBA00022679"/>
    </source>
</evidence>
<accession>H8GZH1</accession>